<reference evidence="2" key="1">
    <citation type="submission" date="2021-01" db="EMBL/GenBank/DDBJ databases">
        <authorList>
            <person name="Corre E."/>
            <person name="Pelletier E."/>
            <person name="Niang G."/>
            <person name="Scheremetjew M."/>
            <person name="Finn R."/>
            <person name="Kale V."/>
            <person name="Holt S."/>
            <person name="Cochrane G."/>
            <person name="Meng A."/>
            <person name="Brown T."/>
            <person name="Cohen L."/>
        </authorList>
    </citation>
    <scope>NUCLEOTIDE SEQUENCE</scope>
    <source>
        <strain evidence="2">CCMP1756</strain>
    </source>
</reference>
<feature type="compositionally biased region" description="Basic and acidic residues" evidence="1">
    <location>
        <begin position="60"/>
        <end position="75"/>
    </location>
</feature>
<evidence type="ECO:0008006" key="3">
    <source>
        <dbReference type="Google" id="ProtNLM"/>
    </source>
</evidence>
<feature type="region of interest" description="Disordered" evidence="1">
    <location>
        <begin position="60"/>
        <end position="133"/>
    </location>
</feature>
<feature type="region of interest" description="Disordered" evidence="1">
    <location>
        <begin position="1"/>
        <end position="25"/>
    </location>
</feature>
<proteinExistence type="predicted"/>
<protein>
    <recommendedName>
        <fullName evidence="3">Tudor domain-containing protein</fullName>
    </recommendedName>
</protein>
<dbReference type="Gene3D" id="2.30.30.140">
    <property type="match status" value="1"/>
</dbReference>
<dbReference type="AlphaFoldDB" id="A0A7S3ZZ38"/>
<evidence type="ECO:0000256" key="1">
    <source>
        <dbReference type="SAM" id="MobiDB-lite"/>
    </source>
</evidence>
<organism evidence="2">
    <name type="scientific">Pelagomonas calceolata</name>
    <dbReference type="NCBI Taxonomy" id="35677"/>
    <lineage>
        <taxon>Eukaryota</taxon>
        <taxon>Sar</taxon>
        <taxon>Stramenopiles</taxon>
        <taxon>Ochrophyta</taxon>
        <taxon>Pelagophyceae</taxon>
        <taxon>Pelagomonadales</taxon>
        <taxon>Pelagomonadaceae</taxon>
        <taxon>Pelagomonas</taxon>
    </lineage>
</organism>
<dbReference type="EMBL" id="HBIW01016454">
    <property type="protein sequence ID" value="CAE0698760.1"/>
    <property type="molecule type" value="Transcribed_RNA"/>
</dbReference>
<sequence>MPDVWQADDAMSTPNEPAQRARYKRGDRVERVIDGAWFPARVTDCYVDGGAEFYDLRYEDDGNTERDVDGDEVRKRAAGSTPVVQPRRPAHQPSPLDDDEDAPKEPTATVTHDNGGAFVVNGEGTKVGSGGGLRGIRFLRESVNMQ</sequence>
<evidence type="ECO:0000313" key="2">
    <source>
        <dbReference type="EMBL" id="CAE0698760.1"/>
    </source>
</evidence>
<accession>A0A7S3ZZ38</accession>
<name>A0A7S3ZZ38_9STRA</name>
<gene>
    <name evidence="2" type="ORF">PCAL00307_LOCUS14196</name>
</gene>